<dbReference type="InterPro" id="IPR007159">
    <property type="entry name" value="SpoVT-AbrB_dom"/>
</dbReference>
<dbReference type="Gene3D" id="2.10.260.10">
    <property type="match status" value="1"/>
</dbReference>
<dbReference type="InterPro" id="IPR037914">
    <property type="entry name" value="SpoVT-AbrB_sf"/>
</dbReference>
<dbReference type="AlphaFoldDB" id="A0A0F8W7F0"/>
<accession>A0A0F8W7F0</accession>
<sequence length="55" mass="6187">MVDDKVVKVTTAGNRLAILLPPEMVKALDWEKGTVVQLHEDSNTLTARKLRQMEP</sequence>
<dbReference type="SUPFAM" id="SSF89447">
    <property type="entry name" value="AbrB/MazE/MraZ-like"/>
    <property type="match status" value="1"/>
</dbReference>
<protein>
    <recommendedName>
        <fullName evidence="1">SpoVT-AbrB domain-containing protein</fullName>
    </recommendedName>
</protein>
<proteinExistence type="predicted"/>
<gene>
    <name evidence="2" type="ORF">LCGC14_3102150</name>
</gene>
<dbReference type="SMART" id="SM00966">
    <property type="entry name" value="SpoVT_AbrB"/>
    <property type="match status" value="1"/>
</dbReference>
<dbReference type="EMBL" id="LAZR01066882">
    <property type="protein sequence ID" value="KKK52712.1"/>
    <property type="molecule type" value="Genomic_DNA"/>
</dbReference>
<feature type="domain" description="SpoVT-AbrB" evidence="1">
    <location>
        <begin position="10"/>
        <end position="55"/>
    </location>
</feature>
<dbReference type="GO" id="GO:0003677">
    <property type="term" value="F:DNA binding"/>
    <property type="evidence" value="ECO:0007669"/>
    <property type="project" value="InterPro"/>
</dbReference>
<name>A0A0F8W7F0_9ZZZZ</name>
<comment type="caution">
    <text evidence="2">The sequence shown here is derived from an EMBL/GenBank/DDBJ whole genome shotgun (WGS) entry which is preliminary data.</text>
</comment>
<dbReference type="Pfam" id="PF04014">
    <property type="entry name" value="MazE_antitoxin"/>
    <property type="match status" value="1"/>
</dbReference>
<reference evidence="2" key="1">
    <citation type="journal article" date="2015" name="Nature">
        <title>Complex archaea that bridge the gap between prokaryotes and eukaryotes.</title>
        <authorList>
            <person name="Spang A."/>
            <person name="Saw J.H."/>
            <person name="Jorgensen S.L."/>
            <person name="Zaremba-Niedzwiedzka K."/>
            <person name="Martijn J."/>
            <person name="Lind A.E."/>
            <person name="van Eijk R."/>
            <person name="Schleper C."/>
            <person name="Guy L."/>
            <person name="Ettema T.J."/>
        </authorList>
    </citation>
    <scope>NUCLEOTIDE SEQUENCE</scope>
</reference>
<organism evidence="2">
    <name type="scientific">marine sediment metagenome</name>
    <dbReference type="NCBI Taxonomy" id="412755"/>
    <lineage>
        <taxon>unclassified sequences</taxon>
        <taxon>metagenomes</taxon>
        <taxon>ecological metagenomes</taxon>
    </lineage>
</organism>
<evidence type="ECO:0000313" key="2">
    <source>
        <dbReference type="EMBL" id="KKK52712.1"/>
    </source>
</evidence>
<evidence type="ECO:0000259" key="1">
    <source>
        <dbReference type="SMART" id="SM00966"/>
    </source>
</evidence>